<evidence type="ECO:0000256" key="7">
    <source>
        <dbReference type="SAM" id="Phobius"/>
    </source>
</evidence>
<dbReference type="InterPro" id="IPR023494">
    <property type="entry name" value="Cyt_c_bgen_Ccs1/CcsB/ResB"/>
</dbReference>
<proteinExistence type="inferred from homology"/>
<dbReference type="PANTHER" id="PTHR31566">
    <property type="entry name" value="CYTOCHROME C BIOGENESIS PROTEIN CCS1, CHLOROPLASTIC"/>
    <property type="match status" value="1"/>
</dbReference>
<dbReference type="GO" id="GO:0042651">
    <property type="term" value="C:thylakoid membrane"/>
    <property type="evidence" value="ECO:0007669"/>
    <property type="project" value="UniProtKB-UniRule"/>
</dbReference>
<protein>
    <recommendedName>
        <fullName evidence="6">Cytochrome c biogenesis protein CcsB</fullName>
    </recommendedName>
</protein>
<sequence>MNFKNLFWNFLKKLSSLSVSIGLFLFISAISIIGTIIEQEQSIQYYQINYPLNRPLFFFFTWKQILNWNLGHVYSNIWFILLLFLFFLSLIVCTVSRQLPILKRARQWKFFYSKSSLNKFKSLKIDQEKSFINFIYILTLKKYYVFHKGNAVYAYKGLIGRIAPIFVHISIILTLTGSLIGLFGGFFAQEMIPVGEMFHLQNIVKSGHLSIYPNNIVGKINSLNITYNKDNSIKQFFSNLSLLNNRGIFIYDSIISVNNPLTFRGLTFYQTDWQINALRLRLGSDYLCQKQLIKIKNKKTLAISWFCNLWIGEEYKISIFITDLKNNILVYDHNGVLIKQTRYGLWNVVHGVPIVIQDIITSTGLQIKTDPGIQITYLGFLILMISIITSYQSYSQIWANSMNKELSFSGCTNRASLFFESEFSVMYKAYTSLLSINR</sequence>
<dbReference type="AlphaFoldDB" id="A0A3G3MFP3"/>
<feature type="transmembrane region" description="Helical" evidence="7">
    <location>
        <begin position="77"/>
        <end position="96"/>
    </location>
</feature>
<comment type="similarity">
    <text evidence="6">Belongs to the Ccs1/CcsB family.</text>
</comment>
<keyword evidence="9" id="KW-0934">Plastid</keyword>
<comment type="function">
    <text evidence="6">Required during biogenesis of c-type cytochromes (cytochrome c6 and cytochrome f) at the step of heme attachment.</text>
</comment>
<keyword evidence="2 6" id="KW-0812">Transmembrane</keyword>
<feature type="transmembrane region" description="Helical" evidence="7">
    <location>
        <begin position="14"/>
        <end position="37"/>
    </location>
</feature>
<dbReference type="HAMAP" id="MF_01392">
    <property type="entry name" value="CytC_Ccs1"/>
    <property type="match status" value="1"/>
</dbReference>
<evidence type="ECO:0000256" key="1">
    <source>
        <dbReference type="ARBA" id="ARBA00004141"/>
    </source>
</evidence>
<keyword evidence="6" id="KW-0793">Thylakoid</keyword>
<reference evidence="9" key="1">
    <citation type="journal article" date="2018" name="Genome Biol. Evol.">
        <title>Mitochondrial and Plastid Genomes from Coralline Red Algae Provide Insights into the Incongruent Evolutionary Histories of Organelles.</title>
        <authorList>
            <person name="Lee J."/>
            <person name="Song H.J."/>
            <person name="In Park S."/>
            <person name="Lee Y.M."/>
            <person name="Jeong S.Y."/>
            <person name="Oh Cho T."/>
            <person name="Kim J.H."/>
            <person name="Choi H.G."/>
            <person name="Choi C.G."/>
            <person name="Nelson W.A."/>
            <person name="Fredericq S."/>
            <person name="Bhattacharya D."/>
            <person name="Su Yoon H."/>
        </authorList>
    </citation>
    <scope>NUCLEOTIDE SEQUENCE</scope>
</reference>
<evidence type="ECO:0000256" key="5">
    <source>
        <dbReference type="ARBA" id="ARBA00023136"/>
    </source>
</evidence>
<organism evidence="9">
    <name type="scientific">Synarthrophyton chejuense</name>
    <dbReference type="NCBI Taxonomy" id="2485825"/>
    <lineage>
        <taxon>Eukaryota</taxon>
        <taxon>Rhodophyta</taxon>
        <taxon>Florideophyceae</taxon>
        <taxon>Corallinophycidae</taxon>
        <taxon>Hapalidiales</taxon>
        <taxon>Hapalidiaceae</taxon>
        <taxon>Melobesioideae</taxon>
        <taxon>Synarthrophyton</taxon>
    </lineage>
</organism>
<dbReference type="GeneID" id="38463372"/>
<dbReference type="Pfam" id="PF05140">
    <property type="entry name" value="ResB"/>
    <property type="match status" value="2"/>
</dbReference>
<dbReference type="PANTHER" id="PTHR31566:SF0">
    <property type="entry name" value="CYTOCHROME C BIOGENESIS PROTEIN CCS1, CHLOROPLASTIC"/>
    <property type="match status" value="1"/>
</dbReference>
<dbReference type="EMBL" id="MH281626">
    <property type="protein sequence ID" value="AYR05642.1"/>
    <property type="molecule type" value="Genomic_DNA"/>
</dbReference>
<evidence type="ECO:0000256" key="6">
    <source>
        <dbReference type="HAMAP-Rule" id="MF_01392"/>
    </source>
</evidence>
<gene>
    <name evidence="6 9" type="primary">ccs1</name>
    <name evidence="6" type="synonym">ccsB</name>
</gene>
<dbReference type="RefSeq" id="YP_009541633.1">
    <property type="nucleotide sequence ID" value="NC_039977.1"/>
</dbReference>
<feature type="domain" description="ResB-like" evidence="8">
    <location>
        <begin position="361"/>
        <end position="423"/>
    </location>
</feature>
<feature type="transmembrane region" description="Helical" evidence="7">
    <location>
        <begin position="375"/>
        <end position="394"/>
    </location>
</feature>
<dbReference type="InterPro" id="IPR007816">
    <property type="entry name" value="ResB-like_domain"/>
</dbReference>
<comment type="subunit">
    <text evidence="6">May interact with CcsA.</text>
</comment>
<evidence type="ECO:0000313" key="9">
    <source>
        <dbReference type="EMBL" id="AYR05642.1"/>
    </source>
</evidence>
<comment type="subcellular location">
    <subcellularLocation>
        <location evidence="6">Cellular thylakoid membrane</location>
        <topology evidence="6">Multi-pass membrane protein</topology>
    </subcellularLocation>
    <subcellularLocation>
        <location evidence="1">Membrane</location>
        <topology evidence="1">Multi-pass membrane protein</topology>
    </subcellularLocation>
</comment>
<accession>A0A3G3MFP3</accession>
<keyword evidence="4 6" id="KW-1133">Transmembrane helix</keyword>
<feature type="domain" description="ResB-like" evidence="8">
    <location>
        <begin position="18"/>
        <end position="283"/>
    </location>
</feature>
<keyword evidence="3 6" id="KW-0201">Cytochrome c-type biogenesis</keyword>
<name>A0A3G3MFP3_9FLOR</name>
<feature type="transmembrane region" description="Helical" evidence="7">
    <location>
        <begin position="165"/>
        <end position="188"/>
    </location>
</feature>
<geneLocation type="plastid" evidence="9"/>
<keyword evidence="5 6" id="KW-0472">Membrane</keyword>
<evidence type="ECO:0000256" key="4">
    <source>
        <dbReference type="ARBA" id="ARBA00022989"/>
    </source>
</evidence>
<evidence type="ECO:0000256" key="2">
    <source>
        <dbReference type="ARBA" id="ARBA00022692"/>
    </source>
</evidence>
<evidence type="ECO:0000259" key="8">
    <source>
        <dbReference type="Pfam" id="PF05140"/>
    </source>
</evidence>
<evidence type="ECO:0000256" key="3">
    <source>
        <dbReference type="ARBA" id="ARBA00022748"/>
    </source>
</evidence>
<dbReference type="GO" id="GO:0017004">
    <property type="term" value="P:cytochrome complex assembly"/>
    <property type="evidence" value="ECO:0007669"/>
    <property type="project" value="UniProtKB-UniRule"/>
</dbReference>